<sequence>MRSPSSMFACPSRDWSSAPSKKRRWGLEEDEMRWRATRVPPPPPSLGWIKRGCIPRMPVMSCALRPYSRSCVL</sequence>
<evidence type="ECO:0000256" key="1">
    <source>
        <dbReference type="SAM" id="MobiDB-lite"/>
    </source>
</evidence>
<proteinExistence type="predicted"/>
<dbReference type="EMBL" id="ML122252">
    <property type="protein sequence ID" value="RPD65455.1"/>
    <property type="molecule type" value="Genomic_DNA"/>
</dbReference>
<accession>A0A5C2SNN2</accession>
<evidence type="ECO:0000313" key="2">
    <source>
        <dbReference type="EMBL" id="RPD65455.1"/>
    </source>
</evidence>
<feature type="region of interest" description="Disordered" evidence="1">
    <location>
        <begin position="1"/>
        <end position="22"/>
    </location>
</feature>
<dbReference type="Proteomes" id="UP000313359">
    <property type="component" value="Unassembled WGS sequence"/>
</dbReference>
<gene>
    <name evidence="2" type="ORF">L227DRAFT_570783</name>
</gene>
<keyword evidence="3" id="KW-1185">Reference proteome</keyword>
<dbReference type="AlphaFoldDB" id="A0A5C2SNN2"/>
<organism evidence="2 3">
    <name type="scientific">Lentinus tigrinus ALCF2SS1-6</name>
    <dbReference type="NCBI Taxonomy" id="1328759"/>
    <lineage>
        <taxon>Eukaryota</taxon>
        <taxon>Fungi</taxon>
        <taxon>Dikarya</taxon>
        <taxon>Basidiomycota</taxon>
        <taxon>Agaricomycotina</taxon>
        <taxon>Agaricomycetes</taxon>
        <taxon>Polyporales</taxon>
        <taxon>Polyporaceae</taxon>
        <taxon>Lentinus</taxon>
    </lineage>
</organism>
<evidence type="ECO:0000313" key="3">
    <source>
        <dbReference type="Proteomes" id="UP000313359"/>
    </source>
</evidence>
<name>A0A5C2SNN2_9APHY</name>
<protein>
    <submittedName>
        <fullName evidence="2">Uncharacterized protein</fullName>
    </submittedName>
</protein>
<reference evidence="2" key="1">
    <citation type="journal article" date="2018" name="Genome Biol. Evol.">
        <title>Genomics and development of Lentinus tigrinus, a white-rot wood-decaying mushroom with dimorphic fruiting bodies.</title>
        <authorList>
            <person name="Wu B."/>
            <person name="Xu Z."/>
            <person name="Knudson A."/>
            <person name="Carlson A."/>
            <person name="Chen N."/>
            <person name="Kovaka S."/>
            <person name="LaButti K."/>
            <person name="Lipzen A."/>
            <person name="Pennachio C."/>
            <person name="Riley R."/>
            <person name="Schakwitz W."/>
            <person name="Umezawa K."/>
            <person name="Ohm R.A."/>
            <person name="Grigoriev I.V."/>
            <person name="Nagy L.G."/>
            <person name="Gibbons J."/>
            <person name="Hibbett D."/>
        </authorList>
    </citation>
    <scope>NUCLEOTIDE SEQUENCE [LARGE SCALE GENOMIC DNA]</scope>
    <source>
        <strain evidence="2">ALCF2SS1-6</strain>
    </source>
</reference>